<evidence type="ECO:0000313" key="3">
    <source>
        <dbReference type="EMBL" id="TBT87430.1"/>
    </source>
</evidence>
<dbReference type="PROSITE" id="PS50206">
    <property type="entry name" value="RHODANESE_3"/>
    <property type="match status" value="1"/>
</dbReference>
<dbReference type="InterPro" id="IPR036873">
    <property type="entry name" value="Rhodanese-like_dom_sf"/>
</dbReference>
<dbReference type="Pfam" id="PF00581">
    <property type="entry name" value="Rhodanese"/>
    <property type="match status" value="1"/>
</dbReference>
<dbReference type="EMBL" id="SDMQ01000002">
    <property type="protein sequence ID" value="TBT87430.1"/>
    <property type="molecule type" value="Genomic_DNA"/>
</dbReference>
<dbReference type="PROSITE" id="PS51257">
    <property type="entry name" value="PROKAR_LIPOPROTEIN"/>
    <property type="match status" value="1"/>
</dbReference>
<keyword evidence="1" id="KW-0732">Signal</keyword>
<dbReference type="RefSeq" id="WP_131167216.1">
    <property type="nucleotide sequence ID" value="NZ_SDMQ01000002.1"/>
</dbReference>
<dbReference type="Proteomes" id="UP000292373">
    <property type="component" value="Unassembled WGS sequence"/>
</dbReference>
<dbReference type="PANTHER" id="PTHR43031">
    <property type="entry name" value="FAD-DEPENDENT OXIDOREDUCTASE"/>
    <property type="match status" value="1"/>
</dbReference>
<keyword evidence="4" id="KW-1185">Reference proteome</keyword>
<evidence type="ECO:0000313" key="4">
    <source>
        <dbReference type="Proteomes" id="UP000292373"/>
    </source>
</evidence>
<evidence type="ECO:0000259" key="2">
    <source>
        <dbReference type="PROSITE" id="PS50206"/>
    </source>
</evidence>
<sequence>MRTRRFASVTVAALVALTGAACTASEPAAGGRATASAEASRAYGATLNAAEFAVSLDTPGVIVLDVRTPAEYAAGHLEGAVLADINGDFEAAVAGLDRAAPYAVYCRSGSRSGAAIEAMKQLGFGDAWHLGGGIGAWQAAGEDVVTGG</sequence>
<gene>
    <name evidence="3" type="ORF">ET989_03755</name>
</gene>
<dbReference type="SUPFAM" id="SSF52821">
    <property type="entry name" value="Rhodanese/Cell cycle control phosphatase"/>
    <property type="match status" value="1"/>
</dbReference>
<name>A0A4Q9KGF9_9ACTN</name>
<dbReference type="Gene3D" id="3.40.250.10">
    <property type="entry name" value="Rhodanese-like domain"/>
    <property type="match status" value="1"/>
</dbReference>
<dbReference type="CDD" id="cd00158">
    <property type="entry name" value="RHOD"/>
    <property type="match status" value="1"/>
</dbReference>
<protein>
    <submittedName>
        <fullName evidence="3">Rhodanese-like domain-containing protein</fullName>
    </submittedName>
</protein>
<evidence type="ECO:0000256" key="1">
    <source>
        <dbReference type="SAM" id="SignalP"/>
    </source>
</evidence>
<dbReference type="AlphaFoldDB" id="A0A4Q9KGF9"/>
<comment type="caution">
    <text evidence="3">The sequence shown here is derived from an EMBL/GenBank/DDBJ whole genome shotgun (WGS) entry which is preliminary data.</text>
</comment>
<proteinExistence type="predicted"/>
<dbReference type="OrthoDB" id="9800872at2"/>
<accession>A0A4Q9KGF9</accession>
<reference evidence="3 4" key="1">
    <citation type="submission" date="2019-01" db="EMBL/GenBank/DDBJ databases">
        <title>Lactibacter flavus gen. nov., sp. nov., a novel bacterium of the family Propionibacteriaceae isolated from raw milk and dairy products.</title>
        <authorList>
            <person name="Huptas C."/>
            <person name="Wenning M."/>
            <person name="Breitenwieser F."/>
            <person name="Doll E."/>
            <person name="Von Neubeck M."/>
            <person name="Busse H.-J."/>
            <person name="Scherer S."/>
        </authorList>
    </citation>
    <scope>NUCLEOTIDE SEQUENCE [LARGE SCALE GENOMIC DNA]</scope>
    <source>
        <strain evidence="3 4">KCTC 33808</strain>
    </source>
</reference>
<feature type="chain" id="PRO_5038357660" evidence="1">
    <location>
        <begin position="25"/>
        <end position="148"/>
    </location>
</feature>
<dbReference type="PANTHER" id="PTHR43031:SF16">
    <property type="entry name" value="OXIDOREDUCTASE"/>
    <property type="match status" value="1"/>
</dbReference>
<dbReference type="InterPro" id="IPR050229">
    <property type="entry name" value="GlpE_sulfurtransferase"/>
</dbReference>
<dbReference type="SMART" id="SM00450">
    <property type="entry name" value="RHOD"/>
    <property type="match status" value="1"/>
</dbReference>
<feature type="signal peptide" evidence="1">
    <location>
        <begin position="1"/>
        <end position="24"/>
    </location>
</feature>
<dbReference type="InterPro" id="IPR001763">
    <property type="entry name" value="Rhodanese-like_dom"/>
</dbReference>
<organism evidence="3 4">
    <name type="scientific">Propioniciclava sinopodophylli</name>
    <dbReference type="NCBI Taxonomy" id="1837344"/>
    <lineage>
        <taxon>Bacteria</taxon>
        <taxon>Bacillati</taxon>
        <taxon>Actinomycetota</taxon>
        <taxon>Actinomycetes</taxon>
        <taxon>Propionibacteriales</taxon>
        <taxon>Propionibacteriaceae</taxon>
        <taxon>Propioniciclava</taxon>
    </lineage>
</organism>
<feature type="domain" description="Rhodanese" evidence="2">
    <location>
        <begin position="57"/>
        <end position="146"/>
    </location>
</feature>